<evidence type="ECO:0000256" key="3">
    <source>
        <dbReference type="ARBA" id="ARBA00022679"/>
    </source>
</evidence>
<feature type="region of interest" description="Disordered" evidence="4">
    <location>
        <begin position="271"/>
        <end position="296"/>
    </location>
</feature>
<dbReference type="InterPro" id="IPR051419">
    <property type="entry name" value="Lys/N-term_MeTrsfase_sf"/>
</dbReference>
<dbReference type="InterPro" id="IPR013216">
    <property type="entry name" value="Methyltransf_11"/>
</dbReference>
<reference evidence="6" key="1">
    <citation type="submission" date="2021-01" db="EMBL/GenBank/DDBJ databases">
        <authorList>
            <person name="Corre E."/>
            <person name="Pelletier E."/>
            <person name="Niang G."/>
            <person name="Scheremetjew M."/>
            <person name="Finn R."/>
            <person name="Kale V."/>
            <person name="Holt S."/>
            <person name="Cochrane G."/>
            <person name="Meng A."/>
            <person name="Brown T."/>
            <person name="Cohen L."/>
        </authorList>
    </citation>
    <scope>NUCLEOTIDE SEQUENCE</scope>
    <source>
        <strain evidence="6">CCMP2877</strain>
    </source>
</reference>
<gene>
    <name evidence="6" type="ORF">PPAR1163_LOCUS23875</name>
</gene>
<evidence type="ECO:0000259" key="5">
    <source>
        <dbReference type="Pfam" id="PF08241"/>
    </source>
</evidence>
<keyword evidence="2" id="KW-0489">Methyltransferase</keyword>
<proteinExistence type="inferred from homology"/>
<feature type="compositionally biased region" description="Basic residues" evidence="4">
    <location>
        <begin position="277"/>
        <end position="296"/>
    </location>
</feature>
<sequence length="296" mass="33284">MADVPQITDAGADLATAFANAAKISASQLALPEGAEKRYQSVPTDACNYGKANFWDDRYARSENAFEWYHPYPALAVLIGQFVNYDDTILIMGCGNSTLPEDMYNDGYERIVCVDLSRVVIDQQQEKYADLPIQWVQMNMCDSLFENEQFDAVIDKACLDAIYCHELGEASAKAALQEVDRILKPEGVYFMVSRGLPEERLEVLEVEDVKEKGYLAWQVQVHAIAKPAVDVKYIPNLADPTSVYYIYVCEKDEALHDAKRLWLAKLEAKKRGEGQVKRGRTGRGRRGGRRSRPVGV</sequence>
<accession>A0A7S1UEF3</accession>
<dbReference type="Pfam" id="PF08241">
    <property type="entry name" value="Methyltransf_11"/>
    <property type="match status" value="1"/>
</dbReference>
<dbReference type="PANTHER" id="PTHR12176">
    <property type="entry name" value="SAM-DEPENDENT METHYLTRANSFERASE SUPERFAMILY PROTEIN"/>
    <property type="match status" value="1"/>
</dbReference>
<dbReference type="Gene3D" id="3.40.50.150">
    <property type="entry name" value="Vaccinia Virus protein VP39"/>
    <property type="match status" value="1"/>
</dbReference>
<organism evidence="6">
    <name type="scientific">Phaeomonas parva</name>
    <dbReference type="NCBI Taxonomy" id="124430"/>
    <lineage>
        <taxon>Eukaryota</taxon>
        <taxon>Sar</taxon>
        <taxon>Stramenopiles</taxon>
        <taxon>Ochrophyta</taxon>
        <taxon>Pinguiophyceae</taxon>
        <taxon>Pinguiochrysidales</taxon>
        <taxon>Pinguiochrysidaceae</taxon>
        <taxon>Phaeomonas</taxon>
    </lineage>
</organism>
<evidence type="ECO:0000256" key="1">
    <source>
        <dbReference type="ARBA" id="ARBA00008361"/>
    </source>
</evidence>
<feature type="domain" description="Methyltransferase type 11" evidence="5">
    <location>
        <begin position="92"/>
        <end position="190"/>
    </location>
</feature>
<evidence type="ECO:0000256" key="2">
    <source>
        <dbReference type="ARBA" id="ARBA00022603"/>
    </source>
</evidence>
<evidence type="ECO:0000256" key="4">
    <source>
        <dbReference type="SAM" id="MobiDB-lite"/>
    </source>
</evidence>
<dbReference type="FunFam" id="3.40.50.150:FF:000217">
    <property type="entry name" value="Methyltransferase protein 13"/>
    <property type="match status" value="1"/>
</dbReference>
<comment type="similarity">
    <text evidence="1">Belongs to the methyltransferase superfamily.</text>
</comment>
<dbReference type="InterPro" id="IPR029063">
    <property type="entry name" value="SAM-dependent_MTases_sf"/>
</dbReference>
<evidence type="ECO:0000313" key="6">
    <source>
        <dbReference type="EMBL" id="CAD9265459.1"/>
    </source>
</evidence>
<protein>
    <recommendedName>
        <fullName evidence="5">Methyltransferase type 11 domain-containing protein</fullName>
    </recommendedName>
</protein>
<dbReference type="EMBL" id="HBGJ01037786">
    <property type="protein sequence ID" value="CAD9265459.1"/>
    <property type="molecule type" value="Transcribed_RNA"/>
</dbReference>
<dbReference type="GO" id="GO:0032259">
    <property type="term" value="P:methylation"/>
    <property type="evidence" value="ECO:0007669"/>
    <property type="project" value="UniProtKB-KW"/>
</dbReference>
<name>A0A7S1UEF3_9STRA</name>
<dbReference type="CDD" id="cd02440">
    <property type="entry name" value="AdoMet_MTases"/>
    <property type="match status" value="1"/>
</dbReference>
<dbReference type="GO" id="GO:0008757">
    <property type="term" value="F:S-adenosylmethionine-dependent methyltransferase activity"/>
    <property type="evidence" value="ECO:0007669"/>
    <property type="project" value="InterPro"/>
</dbReference>
<dbReference type="PANTHER" id="PTHR12176:SF79">
    <property type="entry name" value="METHYLTRANSFERASE TYPE 11 DOMAIN-CONTAINING PROTEIN"/>
    <property type="match status" value="1"/>
</dbReference>
<keyword evidence="3" id="KW-0808">Transferase</keyword>
<dbReference type="AlphaFoldDB" id="A0A7S1UEF3"/>
<dbReference type="SUPFAM" id="SSF53335">
    <property type="entry name" value="S-adenosyl-L-methionine-dependent methyltransferases"/>
    <property type="match status" value="1"/>
</dbReference>